<sequence length="134" mass="14638">MPAYHHLHTALWVTDLARAEHFYGTVLGIPKVERLPFNFPGAWYQVGASQIHLIVAEDPVDQGHRAEKWGRNPHLALGVDDLEALKTRLLQAGYGVQMSASGRAALFVRDPDGNVIELSSASAKELSSADAKEP</sequence>
<evidence type="ECO:0000313" key="3">
    <source>
        <dbReference type="Proteomes" id="UP000830835"/>
    </source>
</evidence>
<dbReference type="SUPFAM" id="SSF54593">
    <property type="entry name" value="Glyoxalase/Bleomycin resistance protein/Dihydroxybiphenyl dioxygenase"/>
    <property type="match status" value="1"/>
</dbReference>
<feature type="domain" description="VOC" evidence="1">
    <location>
        <begin position="3"/>
        <end position="121"/>
    </location>
</feature>
<dbReference type="InterPro" id="IPR037523">
    <property type="entry name" value="VOC_core"/>
</dbReference>
<dbReference type="Proteomes" id="UP000830835">
    <property type="component" value="Unassembled WGS sequence"/>
</dbReference>
<dbReference type="Pfam" id="PF00903">
    <property type="entry name" value="Glyoxalase"/>
    <property type="match status" value="1"/>
</dbReference>
<dbReference type="RefSeq" id="WP_244352626.1">
    <property type="nucleotide sequence ID" value="NZ_JAFIRA010000053.1"/>
</dbReference>
<dbReference type="EMBL" id="JAFIRA010000053">
    <property type="protein sequence ID" value="MCJ2544262.1"/>
    <property type="molecule type" value="Genomic_DNA"/>
</dbReference>
<dbReference type="PANTHER" id="PTHR21366">
    <property type="entry name" value="GLYOXALASE FAMILY PROTEIN"/>
    <property type="match status" value="1"/>
</dbReference>
<dbReference type="Gene3D" id="3.10.180.10">
    <property type="entry name" value="2,3-Dihydroxybiphenyl 1,2-Dioxygenase, domain 1"/>
    <property type="match status" value="1"/>
</dbReference>
<dbReference type="PROSITE" id="PS51819">
    <property type="entry name" value="VOC"/>
    <property type="match status" value="1"/>
</dbReference>
<protein>
    <submittedName>
        <fullName evidence="2">VOC family protein</fullName>
    </submittedName>
</protein>
<proteinExistence type="predicted"/>
<accession>A0ABT0CEP5</accession>
<evidence type="ECO:0000313" key="2">
    <source>
        <dbReference type="EMBL" id="MCJ2544262.1"/>
    </source>
</evidence>
<dbReference type="InterPro" id="IPR029068">
    <property type="entry name" value="Glyas_Bleomycin-R_OHBP_Dase"/>
</dbReference>
<gene>
    <name evidence="2" type="ORF">JX360_15340</name>
</gene>
<comment type="caution">
    <text evidence="2">The sequence shown here is derived from an EMBL/GenBank/DDBJ whole genome shotgun (WGS) entry which is preliminary data.</text>
</comment>
<dbReference type="PANTHER" id="PTHR21366:SF22">
    <property type="entry name" value="VOC DOMAIN-CONTAINING PROTEIN"/>
    <property type="match status" value="1"/>
</dbReference>
<name>A0ABT0CEP5_THEVL</name>
<keyword evidence="3" id="KW-1185">Reference proteome</keyword>
<organism evidence="2 3">
    <name type="scientific">Thermostichus vulcanus str. 'Rupite'</name>
    <dbReference type="NCBI Taxonomy" id="2813851"/>
    <lineage>
        <taxon>Bacteria</taxon>
        <taxon>Bacillati</taxon>
        <taxon>Cyanobacteriota</taxon>
        <taxon>Cyanophyceae</taxon>
        <taxon>Thermostichales</taxon>
        <taxon>Thermostichaceae</taxon>
        <taxon>Thermostichus</taxon>
    </lineage>
</organism>
<dbReference type="InterPro" id="IPR004360">
    <property type="entry name" value="Glyas_Fos-R_dOase_dom"/>
</dbReference>
<evidence type="ECO:0000259" key="1">
    <source>
        <dbReference type="PROSITE" id="PS51819"/>
    </source>
</evidence>
<dbReference type="InterPro" id="IPR050383">
    <property type="entry name" value="GlyoxalaseI/FosfomycinResist"/>
</dbReference>
<reference evidence="2" key="1">
    <citation type="submission" date="2021-02" db="EMBL/GenBank/DDBJ databases">
        <title>The CRISPR/cas machinery reduction and long-range gene transfer in the hot spring cyanobacterium Synechococcus.</title>
        <authorList>
            <person name="Dvorak P."/>
            <person name="Jahodarova E."/>
            <person name="Hasler P."/>
            <person name="Poulickova A."/>
        </authorList>
    </citation>
    <scope>NUCLEOTIDE SEQUENCE</scope>
    <source>
        <strain evidence="2">Rupite</strain>
    </source>
</reference>